<evidence type="ECO:0000313" key="2">
    <source>
        <dbReference type="Proteomes" id="UP001055072"/>
    </source>
</evidence>
<organism evidence="1 2">
    <name type="scientific">Irpex rosettiformis</name>
    <dbReference type="NCBI Taxonomy" id="378272"/>
    <lineage>
        <taxon>Eukaryota</taxon>
        <taxon>Fungi</taxon>
        <taxon>Dikarya</taxon>
        <taxon>Basidiomycota</taxon>
        <taxon>Agaricomycotina</taxon>
        <taxon>Agaricomycetes</taxon>
        <taxon>Polyporales</taxon>
        <taxon>Irpicaceae</taxon>
        <taxon>Irpex</taxon>
    </lineage>
</organism>
<keyword evidence="2" id="KW-1185">Reference proteome</keyword>
<comment type="caution">
    <text evidence="1">The sequence shown here is derived from an EMBL/GenBank/DDBJ whole genome shotgun (WGS) entry which is preliminary data.</text>
</comment>
<dbReference type="Proteomes" id="UP001055072">
    <property type="component" value="Unassembled WGS sequence"/>
</dbReference>
<accession>A0ACB8U9R0</accession>
<proteinExistence type="predicted"/>
<evidence type="ECO:0000313" key="1">
    <source>
        <dbReference type="EMBL" id="KAI0090980.1"/>
    </source>
</evidence>
<gene>
    <name evidence="1" type="ORF">BDY19DRAFT_668056</name>
</gene>
<reference evidence="1" key="1">
    <citation type="journal article" date="2021" name="Environ. Microbiol.">
        <title>Gene family expansions and transcriptome signatures uncover fungal adaptations to wood decay.</title>
        <authorList>
            <person name="Hage H."/>
            <person name="Miyauchi S."/>
            <person name="Viragh M."/>
            <person name="Drula E."/>
            <person name="Min B."/>
            <person name="Chaduli D."/>
            <person name="Navarro D."/>
            <person name="Favel A."/>
            <person name="Norest M."/>
            <person name="Lesage-Meessen L."/>
            <person name="Balint B."/>
            <person name="Merenyi Z."/>
            <person name="de Eugenio L."/>
            <person name="Morin E."/>
            <person name="Martinez A.T."/>
            <person name="Baldrian P."/>
            <person name="Stursova M."/>
            <person name="Martinez M.J."/>
            <person name="Novotny C."/>
            <person name="Magnuson J.K."/>
            <person name="Spatafora J.W."/>
            <person name="Maurice S."/>
            <person name="Pangilinan J."/>
            <person name="Andreopoulos W."/>
            <person name="LaButti K."/>
            <person name="Hundley H."/>
            <person name="Na H."/>
            <person name="Kuo A."/>
            <person name="Barry K."/>
            <person name="Lipzen A."/>
            <person name="Henrissat B."/>
            <person name="Riley R."/>
            <person name="Ahrendt S."/>
            <person name="Nagy L.G."/>
            <person name="Grigoriev I.V."/>
            <person name="Martin F."/>
            <person name="Rosso M.N."/>
        </authorList>
    </citation>
    <scope>NUCLEOTIDE SEQUENCE</scope>
    <source>
        <strain evidence="1">CBS 384.51</strain>
    </source>
</reference>
<dbReference type="EMBL" id="MU274906">
    <property type="protein sequence ID" value="KAI0090980.1"/>
    <property type="molecule type" value="Genomic_DNA"/>
</dbReference>
<protein>
    <submittedName>
        <fullName evidence="1">Tripeptidyl peptidase A</fullName>
    </submittedName>
</protein>
<sequence>MRVRLSWVLLMACAFVDAAPSVRSVHKVKETISPPSKWTRGDRAPSNAIIELRIALPQSNFAELERHLNEVSDPFHERYGQHLSKEEVDALITPHPDSVSLVDEWLALYGLRESNLARTASGDWIKVKIPISLAEEMLDTTYHVYTHSSGTTALRTTSYSLPEHLHDHIELVQPTTLFSTFKRQATTFHFDKEEKFTQAVNAPPINVPTASGGKVDASCNTTITISCLKQLYNAVGYVPSAKNGNKVAVTGYLEQFANLQDLQLFYADQRPDALNSSFTFVSVNGGLNNQTVADAGAEADLDTQFAFGLTHPIPATFFSTAGRPPFIPDIGETQNTNEPYLDWLDFILNERNPPQTISTSYADDEQTVPKSFAQRACNGFATLGARGVSLTFSSGDGGVGDGDPDPATQQCFTNDGTNRTEFIPGFPPSCPFVTAVGGTIHIPETAVFFSGGGFSNVFPRPEFQNPAVPNFLKKLPKGTFAGLFNPNGRAFPDVSAQADNFKIFFQGTPGLIGGTSASAPTFAGFVALLNDARIKAGLPTLGFLNPLIYAIGATHPTAFNDITTGNNPGCGTEGFNATVGWDAVTGWGTPNFGRLKDLVTGKFR</sequence>
<name>A0ACB8U9R0_9APHY</name>